<evidence type="ECO:0000256" key="5">
    <source>
        <dbReference type="ARBA" id="ARBA00022597"/>
    </source>
</evidence>
<keyword evidence="9" id="KW-0406">Ion transport</keyword>
<dbReference type="GO" id="GO:0015288">
    <property type="term" value="F:porin activity"/>
    <property type="evidence" value="ECO:0007669"/>
    <property type="project" value="UniProtKB-KW"/>
</dbReference>
<evidence type="ECO:0000256" key="12">
    <source>
        <dbReference type="ARBA" id="ARBA00023139"/>
    </source>
</evidence>
<keyword evidence="5" id="KW-0762">Sugar transport</keyword>
<dbReference type="Pfam" id="PF02563">
    <property type="entry name" value="Poly_export"/>
    <property type="match status" value="1"/>
</dbReference>
<evidence type="ECO:0000256" key="2">
    <source>
        <dbReference type="ARBA" id="ARBA00009450"/>
    </source>
</evidence>
<evidence type="ECO:0000256" key="9">
    <source>
        <dbReference type="ARBA" id="ARBA00023065"/>
    </source>
</evidence>
<dbReference type="GO" id="GO:0046930">
    <property type="term" value="C:pore complex"/>
    <property type="evidence" value="ECO:0007669"/>
    <property type="project" value="UniProtKB-KW"/>
</dbReference>
<evidence type="ECO:0000256" key="10">
    <source>
        <dbReference type="ARBA" id="ARBA00023114"/>
    </source>
</evidence>
<sequence>MTRRRMVGLWMLLTAVALWAACTPAGAQESAPAGDYLIAPGDTLEISVYGEPDLVRELVVRPDGKVSFPLVGDMEVAGKTTAQVKEMVERQVRPFIPSANATAIVTQLGSLQFYVIGRVNKPGMFNVSKPLSVLEALALAGGTTPFAKEDRILIIRGTGKNTTKIRFNLKDIKEGKHLGQNIVLERQDVVVVP</sequence>
<feature type="signal peptide" evidence="15">
    <location>
        <begin position="1"/>
        <end position="27"/>
    </location>
</feature>
<evidence type="ECO:0000256" key="6">
    <source>
        <dbReference type="ARBA" id="ARBA00022692"/>
    </source>
</evidence>
<dbReference type="PANTHER" id="PTHR33619">
    <property type="entry name" value="POLYSACCHARIDE EXPORT PROTEIN GFCE-RELATED"/>
    <property type="match status" value="1"/>
</dbReference>
<keyword evidence="6" id="KW-0812">Transmembrane</keyword>
<feature type="domain" description="SLBB" evidence="17">
    <location>
        <begin position="112"/>
        <end position="192"/>
    </location>
</feature>
<dbReference type="InterPro" id="IPR054765">
    <property type="entry name" value="SLBB_dom"/>
</dbReference>
<evidence type="ECO:0000256" key="14">
    <source>
        <dbReference type="ARBA" id="ARBA00023288"/>
    </source>
</evidence>
<keyword evidence="10" id="KW-0626">Porin</keyword>
<evidence type="ECO:0000256" key="3">
    <source>
        <dbReference type="ARBA" id="ARBA00022448"/>
    </source>
</evidence>
<dbReference type="RefSeq" id="WP_170920613.1">
    <property type="nucleotide sequence ID" value="NZ_FWXF01000018.1"/>
</dbReference>
<keyword evidence="13" id="KW-0998">Cell outer membrane</keyword>
<dbReference type="Pfam" id="PF22461">
    <property type="entry name" value="SLBB_2"/>
    <property type="match status" value="1"/>
</dbReference>
<evidence type="ECO:0000256" key="8">
    <source>
        <dbReference type="ARBA" id="ARBA00023047"/>
    </source>
</evidence>
<keyword evidence="3" id="KW-0813">Transport</keyword>
<feature type="domain" description="Polysaccharide export protein N-terminal" evidence="16">
    <location>
        <begin position="31"/>
        <end position="103"/>
    </location>
</feature>
<dbReference type="STRING" id="1121390.SAMN02746041_02735"/>
<evidence type="ECO:0000256" key="13">
    <source>
        <dbReference type="ARBA" id="ARBA00023237"/>
    </source>
</evidence>
<dbReference type="InterPro" id="IPR003715">
    <property type="entry name" value="Poly_export_N"/>
</dbReference>
<comment type="similarity">
    <text evidence="2">Belongs to the BexD/CtrA/VexA family.</text>
</comment>
<evidence type="ECO:0000313" key="19">
    <source>
        <dbReference type="Proteomes" id="UP000192783"/>
    </source>
</evidence>
<comment type="subcellular location">
    <subcellularLocation>
        <location evidence="1">Cell outer membrane</location>
        <topology evidence="1">Multi-pass membrane protein</topology>
    </subcellularLocation>
</comment>
<evidence type="ECO:0000256" key="4">
    <source>
        <dbReference type="ARBA" id="ARBA00022452"/>
    </source>
</evidence>
<keyword evidence="11" id="KW-0472">Membrane</keyword>
<proteinExistence type="inferred from homology"/>
<evidence type="ECO:0000259" key="17">
    <source>
        <dbReference type="Pfam" id="PF22461"/>
    </source>
</evidence>
<accession>A0A1W1XS58</accession>
<keyword evidence="4" id="KW-1134">Transmembrane beta strand</keyword>
<dbReference type="InterPro" id="IPR049712">
    <property type="entry name" value="Poly_export"/>
</dbReference>
<name>A0A1W1XS58_9BACT</name>
<dbReference type="GO" id="GO:0009279">
    <property type="term" value="C:cell outer membrane"/>
    <property type="evidence" value="ECO:0007669"/>
    <property type="project" value="UniProtKB-SubCell"/>
</dbReference>
<keyword evidence="14" id="KW-0449">Lipoprotein</keyword>
<keyword evidence="7 15" id="KW-0732">Signal</keyword>
<dbReference type="PANTHER" id="PTHR33619:SF3">
    <property type="entry name" value="POLYSACCHARIDE EXPORT PROTEIN GFCE-RELATED"/>
    <property type="match status" value="1"/>
</dbReference>
<evidence type="ECO:0000256" key="1">
    <source>
        <dbReference type="ARBA" id="ARBA00004571"/>
    </source>
</evidence>
<evidence type="ECO:0000256" key="11">
    <source>
        <dbReference type="ARBA" id="ARBA00023136"/>
    </source>
</evidence>
<evidence type="ECO:0000256" key="7">
    <source>
        <dbReference type="ARBA" id="ARBA00022729"/>
    </source>
</evidence>
<gene>
    <name evidence="18" type="ORF">SAMN02746041_02735</name>
</gene>
<dbReference type="AlphaFoldDB" id="A0A1W1XS58"/>
<keyword evidence="19" id="KW-1185">Reference proteome</keyword>
<keyword evidence="12" id="KW-0564">Palmitate</keyword>
<evidence type="ECO:0000313" key="18">
    <source>
        <dbReference type="EMBL" id="SMC26727.1"/>
    </source>
</evidence>
<evidence type="ECO:0000256" key="15">
    <source>
        <dbReference type="SAM" id="SignalP"/>
    </source>
</evidence>
<evidence type="ECO:0000259" key="16">
    <source>
        <dbReference type="Pfam" id="PF02563"/>
    </source>
</evidence>
<organism evidence="18 19">
    <name type="scientific">Desulfacinum hydrothermale DSM 13146</name>
    <dbReference type="NCBI Taxonomy" id="1121390"/>
    <lineage>
        <taxon>Bacteria</taxon>
        <taxon>Pseudomonadati</taxon>
        <taxon>Thermodesulfobacteriota</taxon>
        <taxon>Syntrophobacteria</taxon>
        <taxon>Syntrophobacterales</taxon>
        <taxon>Syntrophobacteraceae</taxon>
        <taxon>Desulfacinum</taxon>
    </lineage>
</organism>
<dbReference type="PROSITE" id="PS51257">
    <property type="entry name" value="PROKAR_LIPOPROTEIN"/>
    <property type="match status" value="1"/>
</dbReference>
<feature type="chain" id="PRO_5012077033" evidence="15">
    <location>
        <begin position="28"/>
        <end position="193"/>
    </location>
</feature>
<dbReference type="GO" id="GO:0015159">
    <property type="term" value="F:polysaccharide transmembrane transporter activity"/>
    <property type="evidence" value="ECO:0007669"/>
    <property type="project" value="InterPro"/>
</dbReference>
<dbReference type="Gene3D" id="3.30.1950.10">
    <property type="entry name" value="wza like domain"/>
    <property type="match status" value="1"/>
</dbReference>
<protein>
    <submittedName>
        <fullName evidence="18">Polysaccharide export outer membrane protein</fullName>
    </submittedName>
</protein>
<dbReference type="GO" id="GO:0006811">
    <property type="term" value="P:monoatomic ion transport"/>
    <property type="evidence" value="ECO:0007669"/>
    <property type="project" value="UniProtKB-KW"/>
</dbReference>
<dbReference type="EMBL" id="FWXF01000018">
    <property type="protein sequence ID" value="SMC26727.1"/>
    <property type="molecule type" value="Genomic_DNA"/>
</dbReference>
<dbReference type="Proteomes" id="UP000192783">
    <property type="component" value="Unassembled WGS sequence"/>
</dbReference>
<keyword evidence="8" id="KW-0625">Polysaccharide transport</keyword>
<dbReference type="Gene3D" id="3.10.560.10">
    <property type="entry name" value="Outer membrane lipoprotein wza domain like"/>
    <property type="match status" value="1"/>
</dbReference>
<reference evidence="18 19" key="1">
    <citation type="submission" date="2017-04" db="EMBL/GenBank/DDBJ databases">
        <authorList>
            <person name="Afonso C.L."/>
            <person name="Miller P.J."/>
            <person name="Scott M.A."/>
            <person name="Spackman E."/>
            <person name="Goraichik I."/>
            <person name="Dimitrov K.M."/>
            <person name="Suarez D.L."/>
            <person name="Swayne D.E."/>
        </authorList>
    </citation>
    <scope>NUCLEOTIDE SEQUENCE [LARGE SCALE GENOMIC DNA]</scope>
    <source>
        <strain evidence="18 19">DSM 13146</strain>
    </source>
</reference>